<dbReference type="Proteomes" id="UP000218257">
    <property type="component" value="Chromosome"/>
</dbReference>
<reference evidence="1 2" key="1">
    <citation type="journal article" date="2017" name="Sci. Rep.">
        <title>Isolation and genomic characterization of a Dehalococcoides strain suggests genomic rearrangement during culture.</title>
        <authorList>
            <person name="Yohda M."/>
            <person name="Ikegami K."/>
            <person name="Aita Y."/>
            <person name="Kitajima M."/>
            <person name="Takechi A."/>
            <person name="Iwamoto M."/>
            <person name="Fukuda T."/>
            <person name="Tamura N."/>
            <person name="Shibasaki J."/>
            <person name="Koike S."/>
            <person name="Komatsu D."/>
            <person name="Miyagi S."/>
            <person name="Nishimura M."/>
            <person name="Uchino Y."/>
            <person name="Shiroma A."/>
            <person name="Shimoji M."/>
            <person name="Tamotsu H."/>
            <person name="Ashimine N."/>
            <person name="Shinzato M."/>
            <person name="Ohki S."/>
            <person name="Nakano K."/>
            <person name="Teruya K."/>
            <person name="Satou K."/>
            <person name="Hirano T."/>
            <person name="Yagi O."/>
        </authorList>
    </citation>
    <scope>NUCLEOTIDE SEQUENCE [LARGE SCALE GENOMIC DNA]</scope>
    <source>
        <strain evidence="1 2">UCH-ATV1</strain>
    </source>
</reference>
<accession>A0AB33HS20</accession>
<evidence type="ECO:0000313" key="1">
    <source>
        <dbReference type="EMBL" id="BAZ97915.1"/>
    </source>
</evidence>
<sequence length="165" mass="18840">MGITRTRSVSQLSNTARTWVYLVFHKIFCYIDGLIPEEEYLRQKRLLELSLESLVVPDYDASEQAGKLIQNLPVLWSKANFTEQRKILLTMLDGVYVDVKKSRLVIAVKVKPPFKPIFQVAVSKKESKIRILNEPLGTSPAGSSVFLVETGEGWLRPEQWLEFVS</sequence>
<gene>
    <name evidence="1" type="ORF">DEHALATV1_1287</name>
</gene>
<organism evidence="1 2">
    <name type="scientific">Dehalococcoides mccartyi</name>
    <dbReference type="NCBI Taxonomy" id="61435"/>
    <lineage>
        <taxon>Bacteria</taxon>
        <taxon>Bacillati</taxon>
        <taxon>Chloroflexota</taxon>
        <taxon>Dehalococcoidia</taxon>
        <taxon>Dehalococcoidales</taxon>
        <taxon>Dehalococcoidaceae</taxon>
        <taxon>Dehalococcoides</taxon>
    </lineage>
</organism>
<proteinExistence type="predicted"/>
<evidence type="ECO:0000313" key="2">
    <source>
        <dbReference type="Proteomes" id="UP000218257"/>
    </source>
</evidence>
<name>A0AB33HS20_9CHLR</name>
<protein>
    <submittedName>
        <fullName evidence="1">Serine recombinase</fullName>
    </submittedName>
</protein>
<dbReference type="EMBL" id="AP017649">
    <property type="protein sequence ID" value="BAZ97915.1"/>
    <property type="molecule type" value="Genomic_DNA"/>
</dbReference>
<dbReference type="AlphaFoldDB" id="A0AB33HS20"/>